<dbReference type="InterPro" id="IPR015421">
    <property type="entry name" value="PyrdxlP-dep_Trfase_major"/>
</dbReference>
<dbReference type="InterPro" id="IPR049704">
    <property type="entry name" value="Aminotrans_3_PPA_site"/>
</dbReference>
<dbReference type="GO" id="GO:0000287">
    <property type="term" value="F:magnesium ion binding"/>
    <property type="evidence" value="ECO:0007669"/>
    <property type="project" value="InterPro"/>
</dbReference>
<dbReference type="SUPFAM" id="SSF52540">
    <property type="entry name" value="P-loop containing nucleoside triphosphate hydrolases"/>
    <property type="match status" value="1"/>
</dbReference>
<dbReference type="Proteomes" id="UP000245956">
    <property type="component" value="Unassembled WGS sequence"/>
</dbReference>
<dbReference type="CDD" id="cd03109">
    <property type="entry name" value="DTBS"/>
    <property type="match status" value="1"/>
</dbReference>
<dbReference type="EMBL" id="LCWV01000013">
    <property type="protein sequence ID" value="PWI69084.1"/>
    <property type="molecule type" value="Genomic_DNA"/>
</dbReference>
<dbReference type="InterPro" id="IPR005814">
    <property type="entry name" value="Aminotrans_3"/>
</dbReference>
<dbReference type="GO" id="GO:0004015">
    <property type="term" value="F:adenosylmethionine-8-amino-7-oxononanoate transaminase activity"/>
    <property type="evidence" value="ECO:0007669"/>
    <property type="project" value="TreeGrafter"/>
</dbReference>
<dbReference type="Gene3D" id="3.40.50.300">
    <property type="entry name" value="P-loop containing nucleotide triphosphate hydrolases"/>
    <property type="match status" value="1"/>
</dbReference>
<dbReference type="AlphaFoldDB" id="A0A2U3E3N3"/>
<dbReference type="Pfam" id="PF13500">
    <property type="entry name" value="AAA_26"/>
    <property type="match status" value="1"/>
</dbReference>
<evidence type="ECO:0000256" key="3">
    <source>
        <dbReference type="ARBA" id="ARBA00022679"/>
    </source>
</evidence>
<reference evidence="4 5" key="1">
    <citation type="journal article" date="2016" name="Front. Microbiol.">
        <title>Genome and transcriptome sequences reveal the specific parasitism of the nematophagous Purpureocillium lilacinum 36-1.</title>
        <authorList>
            <person name="Xie J."/>
            <person name="Li S."/>
            <person name="Mo C."/>
            <person name="Xiao X."/>
            <person name="Peng D."/>
            <person name="Wang G."/>
            <person name="Xiao Y."/>
        </authorList>
    </citation>
    <scope>NUCLEOTIDE SEQUENCE [LARGE SCALE GENOMIC DNA]</scope>
    <source>
        <strain evidence="4 5">36-1</strain>
    </source>
</reference>
<keyword evidence="3" id="KW-0808">Transferase</keyword>
<protein>
    <recommendedName>
        <fullName evidence="6">Onanonoxo-7-onima-8-eninoihtemlysoneda</fullName>
    </recommendedName>
</protein>
<dbReference type="FunFam" id="3.90.1150.10:FF:000080">
    <property type="entry name" value="Bifunctional dethiobiotin synthetase/adenosylmethionine-8-amino-7-oxononanoate aminotransferase"/>
    <property type="match status" value="1"/>
</dbReference>
<evidence type="ECO:0008006" key="6">
    <source>
        <dbReference type="Google" id="ProtNLM"/>
    </source>
</evidence>
<dbReference type="InterPro" id="IPR015424">
    <property type="entry name" value="PyrdxlP-dep_Trfase"/>
</dbReference>
<dbReference type="HAMAP" id="MF_00336">
    <property type="entry name" value="BioD"/>
    <property type="match status" value="1"/>
</dbReference>
<proteinExistence type="inferred from homology"/>
<dbReference type="PANTHER" id="PTHR42684:SF3">
    <property type="entry name" value="ADENOSYLMETHIONINE-8-AMINO-7-OXONONANOATE AMINOTRANSFERASE"/>
    <property type="match status" value="1"/>
</dbReference>
<accession>A0A2U3E3N3</accession>
<gene>
    <name evidence="4" type="ORF">PCL_01469</name>
</gene>
<dbReference type="GO" id="GO:0030170">
    <property type="term" value="F:pyridoxal phosphate binding"/>
    <property type="evidence" value="ECO:0007669"/>
    <property type="project" value="InterPro"/>
</dbReference>
<dbReference type="GO" id="GO:0009102">
    <property type="term" value="P:biotin biosynthetic process"/>
    <property type="evidence" value="ECO:0007669"/>
    <property type="project" value="UniProtKB-UniPathway"/>
</dbReference>
<dbReference type="Pfam" id="PF00202">
    <property type="entry name" value="Aminotran_3"/>
    <property type="match status" value="2"/>
</dbReference>
<dbReference type="GO" id="GO:0005739">
    <property type="term" value="C:mitochondrion"/>
    <property type="evidence" value="ECO:0007669"/>
    <property type="project" value="UniProtKB-SubCell"/>
</dbReference>
<dbReference type="GO" id="GO:0004141">
    <property type="term" value="F:dethiobiotin synthase activity"/>
    <property type="evidence" value="ECO:0007669"/>
    <property type="project" value="InterPro"/>
</dbReference>
<comment type="subcellular location">
    <subcellularLocation>
        <location evidence="1">Mitochondrion</location>
    </subcellularLocation>
</comment>
<evidence type="ECO:0000313" key="4">
    <source>
        <dbReference type="EMBL" id="PWI69084.1"/>
    </source>
</evidence>
<evidence type="ECO:0000256" key="1">
    <source>
        <dbReference type="ARBA" id="ARBA00004173"/>
    </source>
</evidence>
<name>A0A2U3E3N3_PURLI</name>
<dbReference type="SUPFAM" id="SSF53383">
    <property type="entry name" value="PLP-dependent transferases"/>
    <property type="match status" value="1"/>
</dbReference>
<dbReference type="GO" id="GO:0005524">
    <property type="term" value="F:ATP binding"/>
    <property type="evidence" value="ECO:0007669"/>
    <property type="project" value="InterPro"/>
</dbReference>
<keyword evidence="2" id="KW-0032">Aminotransferase</keyword>
<dbReference type="Gene3D" id="3.40.640.10">
    <property type="entry name" value="Type I PLP-dependent aspartate aminotransferase-like (Major domain)"/>
    <property type="match status" value="1"/>
</dbReference>
<dbReference type="UniPathway" id="UPA00078"/>
<organism evidence="4 5">
    <name type="scientific">Purpureocillium lilacinum</name>
    <name type="common">Paecilomyces lilacinus</name>
    <dbReference type="NCBI Taxonomy" id="33203"/>
    <lineage>
        <taxon>Eukaryota</taxon>
        <taxon>Fungi</taxon>
        <taxon>Dikarya</taxon>
        <taxon>Ascomycota</taxon>
        <taxon>Pezizomycotina</taxon>
        <taxon>Sordariomycetes</taxon>
        <taxon>Hypocreomycetidae</taxon>
        <taxon>Hypocreales</taxon>
        <taxon>Ophiocordycipitaceae</taxon>
        <taxon>Purpureocillium</taxon>
    </lineage>
</organism>
<evidence type="ECO:0000256" key="2">
    <source>
        <dbReference type="ARBA" id="ARBA00022576"/>
    </source>
</evidence>
<dbReference type="PANTHER" id="PTHR42684">
    <property type="entry name" value="ADENOSYLMETHIONINE-8-AMINO-7-OXONONANOATE AMINOTRANSFERASE"/>
    <property type="match status" value="1"/>
</dbReference>
<dbReference type="InterPro" id="IPR027417">
    <property type="entry name" value="P-loop_NTPase"/>
</dbReference>
<comment type="caution">
    <text evidence="4">The sequence shown here is derived from an EMBL/GenBank/DDBJ whole genome shotgun (WGS) entry which is preliminary data.</text>
</comment>
<dbReference type="InterPro" id="IPR004472">
    <property type="entry name" value="DTB_synth_BioD"/>
</dbReference>
<evidence type="ECO:0000313" key="5">
    <source>
        <dbReference type="Proteomes" id="UP000245956"/>
    </source>
</evidence>
<dbReference type="PROSITE" id="PS00600">
    <property type="entry name" value="AA_TRANSFER_CLASS_3"/>
    <property type="match status" value="1"/>
</dbReference>
<sequence length="852" mass="92859">MSHPAITFPAGPGLAGSASGMDAWVPTKPLIAQLEPSRAALGGRAVAAITSTTTHPCPDRRAVTMKAPLASLLWRSLRVYQVFGANTDVGKTVFTTLLGRTARRRWNDERVTFLKPVSTGSADEADDKYGVAHKTLFQYDIPVSPHTAALASGQPIPSDDALLAKCRDFAAGCAAQGKGWLFVETAGGVHSPGPSGNTQADIYIPLRAPTVLIGDSRLGGISQTISAFESLRLRGYDVESIMLFQDAKYENYQYLSEYFTKHHGVPVTSMLEPPKRVEDAKEDAEAMSEYYARKDCEAITADVLQHLDRRHTQRIASIESLATKAHQHIWYPFTQQSLVGTKDIMTIDSAHGDYFQTLVPGEGAANKPVLRSSFDGSASWWTQGLGHSNPQLTLAAAYAAGRYGHVMFASAVHQPAMALAESLLEGMRNPRLNRVFFSDNGSTGTEVAVKMGLRAARVRYGWGTDQKLGVLGLKGGYHGDTIGAMDMAEPCAFNEKVEWYEGKGFWFDYPTVLCADGKWSVTVNDALSRDIGQGQSYASLSDIFDVEGREKRGEHHQYEEYITKTLAALQERGQKFGSLIIEPIVLGAGGMELVDPLFQRTLVNVVRRSSHLFRTSNDAAPKDGKDWSGLPIIFDEVFTGLYRLGRFTPSSFLGVHPDISVHAKLLTGGLVPLCTTLASEHIFDVFSSTDKTDALLHGHSYTAHPIGCQVALESVKEMQAMEQRGDWAWAKNQGWTSSSDSHSESSPGDRVWSSWPRHFIEELSRNTERVSGVWALGSVLAIHLRDAAGTGYSSNAAQGLREVLAKGKDSSEGGPWNVHSRVLGNVLYVMTSQTTSETSVRQIADLLKQSLA</sequence>